<dbReference type="RefSeq" id="WP_343877749.1">
    <property type="nucleotide sequence ID" value="NZ_BAAAIJ010000007.1"/>
</dbReference>
<dbReference type="PANTHER" id="PTHR35369:SF2">
    <property type="entry name" value="BLR3025 PROTEIN"/>
    <property type="match status" value="1"/>
</dbReference>
<evidence type="ECO:0000313" key="3">
    <source>
        <dbReference type="EMBL" id="MFD1845510.1"/>
    </source>
</evidence>
<name>A0ABW4Q2F6_9MICC</name>
<gene>
    <name evidence="3" type="ORF">ACFSFX_02730</name>
</gene>
<reference evidence="4" key="1">
    <citation type="journal article" date="2019" name="Int. J. Syst. Evol. Microbiol.">
        <title>The Global Catalogue of Microorganisms (GCM) 10K type strain sequencing project: providing services to taxonomists for standard genome sequencing and annotation.</title>
        <authorList>
            <consortium name="The Broad Institute Genomics Platform"/>
            <consortium name="The Broad Institute Genome Sequencing Center for Infectious Disease"/>
            <person name="Wu L."/>
            <person name="Ma J."/>
        </authorList>
    </citation>
    <scope>NUCLEOTIDE SEQUENCE [LARGE SCALE GENOMIC DNA]</scope>
    <source>
        <strain evidence="4">JCM 11496</strain>
    </source>
</reference>
<dbReference type="InterPro" id="IPR050356">
    <property type="entry name" value="SulA_CellDiv_inhibitor"/>
</dbReference>
<dbReference type="PANTHER" id="PTHR35369">
    <property type="entry name" value="BLR3025 PROTEIN-RELATED"/>
    <property type="match status" value="1"/>
</dbReference>
<dbReference type="CDD" id="cd03468">
    <property type="entry name" value="PolY_like"/>
    <property type="match status" value="1"/>
</dbReference>
<evidence type="ECO:0000259" key="2">
    <source>
        <dbReference type="Pfam" id="PF00817"/>
    </source>
</evidence>
<dbReference type="Proteomes" id="UP001597307">
    <property type="component" value="Unassembled WGS sequence"/>
</dbReference>
<proteinExistence type="predicted"/>
<accession>A0ABW4Q2F6</accession>
<dbReference type="SUPFAM" id="SSF56672">
    <property type="entry name" value="DNA/RNA polymerases"/>
    <property type="match status" value="1"/>
</dbReference>
<feature type="domain" description="UmuC" evidence="2">
    <location>
        <begin position="43"/>
        <end position="161"/>
    </location>
</feature>
<dbReference type="InterPro" id="IPR001126">
    <property type="entry name" value="UmuC"/>
</dbReference>
<dbReference type="InterPro" id="IPR043502">
    <property type="entry name" value="DNA/RNA_pol_sf"/>
</dbReference>
<evidence type="ECO:0000313" key="4">
    <source>
        <dbReference type="Proteomes" id="UP001597307"/>
    </source>
</evidence>
<dbReference type="Gene3D" id="3.40.1170.60">
    <property type="match status" value="1"/>
</dbReference>
<sequence length="536" mass="58490">MKLQTPPQTLRQGATRVMMLWCPDWPITAALRELNLPLDASLALVDKGEVYACSPAARSEGVKRRLRVREAQARCADLIVEQYDPALDERVFEPVVSAIEKIMPGVQLLRPGLCAIPAQGPSRYYGGETAAASVLLSTLSTLGLTNARIGVADSPFAAEHAARATEVLEGAEQDAIWVVPPGESPQFLSSFPLEVLAEPKIAVLLRRLGIKTLGDFSALAAGDVRNRFGVEGAIAHRKASGLDHRSVVVRKPPPELDVLVDFEPALVRIDQLAFAFRTSADRFVDRLRGSGLVCTVVRVVLHSDSGEVSDRLWRHPRWFDADDIVDRVRWQLQGGGLIEHGLQSGITRVQTIPDTVEDLGDHADGLWGTGPDEGVHNGLARVQGMLGHGAVLTAMIAGGRMLKDRRVLIPWGDSSGSNPLAVRAARQLPWPGTLPGPAPATVFDSPREVRVIDDSGHSVDVDTRGMLTHAPAHFTPPGSSAKQRRVHHWAGPWPINERWWDSSGRALNRFQLVDETGAAWLLLLEDHQWWAEASYD</sequence>
<keyword evidence="4" id="KW-1185">Reference proteome</keyword>
<comment type="caution">
    <text evidence="3">The sequence shown here is derived from an EMBL/GenBank/DDBJ whole genome shotgun (WGS) entry which is preliminary data.</text>
</comment>
<organism evidence="3 4">
    <name type="scientific">Arthrobacter flavus</name>
    <dbReference type="NCBI Taxonomy" id="95172"/>
    <lineage>
        <taxon>Bacteria</taxon>
        <taxon>Bacillati</taxon>
        <taxon>Actinomycetota</taxon>
        <taxon>Actinomycetes</taxon>
        <taxon>Micrococcales</taxon>
        <taxon>Micrococcaceae</taxon>
        <taxon>Arthrobacter</taxon>
    </lineage>
</organism>
<protein>
    <submittedName>
        <fullName evidence="3">DNA polymerase Y family protein</fullName>
    </submittedName>
</protein>
<dbReference type="Pfam" id="PF00817">
    <property type="entry name" value="IMS"/>
    <property type="match status" value="1"/>
</dbReference>
<evidence type="ECO:0000256" key="1">
    <source>
        <dbReference type="ARBA" id="ARBA00022763"/>
    </source>
</evidence>
<keyword evidence="1" id="KW-0227">DNA damage</keyword>
<dbReference type="EMBL" id="JBHUGA010000006">
    <property type="protein sequence ID" value="MFD1845510.1"/>
    <property type="molecule type" value="Genomic_DNA"/>
</dbReference>